<evidence type="ECO:0000256" key="4">
    <source>
        <dbReference type="ARBA" id="ARBA00022692"/>
    </source>
</evidence>
<dbReference type="PANTHER" id="PTHR11654">
    <property type="entry name" value="OLIGOPEPTIDE TRANSPORTER-RELATED"/>
    <property type="match status" value="1"/>
</dbReference>
<keyword evidence="6 9" id="KW-0472">Membrane</keyword>
<feature type="transmembrane region" description="Helical" evidence="9">
    <location>
        <begin position="381"/>
        <end position="398"/>
    </location>
</feature>
<dbReference type="GeneID" id="89970077"/>
<evidence type="ECO:0000256" key="1">
    <source>
        <dbReference type="ARBA" id="ARBA00004141"/>
    </source>
</evidence>
<gene>
    <name evidence="10" type="ORF">LTR84_001861</name>
</gene>
<evidence type="ECO:0000256" key="7">
    <source>
        <dbReference type="RuleBase" id="RU003755"/>
    </source>
</evidence>
<feature type="region of interest" description="Disordered" evidence="8">
    <location>
        <begin position="105"/>
        <end position="126"/>
    </location>
</feature>
<accession>A0AAV9NFJ6</accession>
<keyword evidence="11" id="KW-1185">Reference proteome</keyword>
<feature type="transmembrane region" description="Helical" evidence="9">
    <location>
        <begin position="457"/>
        <end position="479"/>
    </location>
</feature>
<evidence type="ECO:0000313" key="10">
    <source>
        <dbReference type="EMBL" id="KAK5053899.1"/>
    </source>
</evidence>
<feature type="transmembrane region" description="Helical" evidence="9">
    <location>
        <begin position="259"/>
        <end position="278"/>
    </location>
</feature>
<keyword evidence="3 7" id="KW-0813">Transport</keyword>
<evidence type="ECO:0000256" key="9">
    <source>
        <dbReference type="SAM" id="Phobius"/>
    </source>
</evidence>
<dbReference type="PROSITE" id="PS01023">
    <property type="entry name" value="PTR2_2"/>
    <property type="match status" value="1"/>
</dbReference>
<evidence type="ECO:0000256" key="3">
    <source>
        <dbReference type="ARBA" id="ARBA00022448"/>
    </source>
</evidence>
<feature type="transmembrane region" description="Helical" evidence="9">
    <location>
        <begin position="542"/>
        <end position="565"/>
    </location>
</feature>
<feature type="transmembrane region" description="Helical" evidence="9">
    <location>
        <begin position="506"/>
        <end position="530"/>
    </location>
</feature>
<proteinExistence type="inferred from homology"/>
<comment type="similarity">
    <text evidence="2 7">Belongs to the major facilitator superfamily. Proton-dependent oligopeptide transporter (POT/PTR) (TC 2.A.17) family.</text>
</comment>
<evidence type="ECO:0008006" key="12">
    <source>
        <dbReference type="Google" id="ProtNLM"/>
    </source>
</evidence>
<evidence type="ECO:0000256" key="6">
    <source>
        <dbReference type="ARBA" id="ARBA00023136"/>
    </source>
</evidence>
<reference evidence="10 11" key="1">
    <citation type="submission" date="2023-08" db="EMBL/GenBank/DDBJ databases">
        <title>Black Yeasts Isolated from many extreme environments.</title>
        <authorList>
            <person name="Coleine C."/>
            <person name="Stajich J.E."/>
            <person name="Selbmann L."/>
        </authorList>
    </citation>
    <scope>NUCLEOTIDE SEQUENCE [LARGE SCALE GENOMIC DNA]</scope>
    <source>
        <strain evidence="10 11">CCFEE 5792</strain>
    </source>
</reference>
<dbReference type="EMBL" id="JAVRRD010000011">
    <property type="protein sequence ID" value="KAK5053899.1"/>
    <property type="molecule type" value="Genomic_DNA"/>
</dbReference>
<feature type="transmembrane region" description="Helical" evidence="9">
    <location>
        <begin position="170"/>
        <end position="193"/>
    </location>
</feature>
<dbReference type="GO" id="GO:0071916">
    <property type="term" value="F:dipeptide transmembrane transporter activity"/>
    <property type="evidence" value="ECO:0007669"/>
    <property type="project" value="UniProtKB-ARBA"/>
</dbReference>
<name>A0AAV9NFJ6_9EURO</name>
<keyword evidence="5 9" id="KW-1133">Transmembrane helix</keyword>
<dbReference type="SUPFAM" id="SSF103473">
    <property type="entry name" value="MFS general substrate transporter"/>
    <property type="match status" value="1"/>
</dbReference>
<evidence type="ECO:0000313" key="11">
    <source>
        <dbReference type="Proteomes" id="UP001358417"/>
    </source>
</evidence>
<feature type="transmembrane region" description="Helical" evidence="9">
    <location>
        <begin position="428"/>
        <end position="445"/>
    </location>
</feature>
<dbReference type="Proteomes" id="UP001358417">
    <property type="component" value="Unassembled WGS sequence"/>
</dbReference>
<comment type="caution">
    <text evidence="10">The sequence shown here is derived from an EMBL/GenBank/DDBJ whole genome shotgun (WGS) entry which is preliminary data.</text>
</comment>
<dbReference type="InterPro" id="IPR000109">
    <property type="entry name" value="POT_fam"/>
</dbReference>
<protein>
    <recommendedName>
        <fullName evidence="12">POT family proton-dependent oligopeptide transporter</fullName>
    </recommendedName>
</protein>
<evidence type="ECO:0000256" key="8">
    <source>
        <dbReference type="SAM" id="MobiDB-lite"/>
    </source>
</evidence>
<evidence type="ECO:0000256" key="2">
    <source>
        <dbReference type="ARBA" id="ARBA00005982"/>
    </source>
</evidence>
<keyword evidence="4 7" id="KW-0812">Transmembrane</keyword>
<dbReference type="FunFam" id="1.20.1250.20:FF:000085">
    <property type="entry name" value="MFS peptide transporter Ptr2"/>
    <property type="match status" value="1"/>
</dbReference>
<feature type="transmembrane region" description="Helical" evidence="9">
    <location>
        <begin position="199"/>
        <end position="217"/>
    </location>
</feature>
<dbReference type="InterPro" id="IPR036259">
    <property type="entry name" value="MFS_trans_sf"/>
</dbReference>
<dbReference type="InterPro" id="IPR018456">
    <property type="entry name" value="PTR2_symporter_CS"/>
</dbReference>
<dbReference type="RefSeq" id="XP_064707024.1">
    <property type="nucleotide sequence ID" value="XM_064845479.1"/>
</dbReference>
<evidence type="ECO:0000256" key="5">
    <source>
        <dbReference type="ARBA" id="ARBA00022989"/>
    </source>
</evidence>
<dbReference type="Gene3D" id="1.20.1250.20">
    <property type="entry name" value="MFS general substrate transporter like domains"/>
    <property type="match status" value="1"/>
</dbReference>
<sequence>MPVDNPEIIQSAGLAVDLHADGGRRKSVSKAGIEHAIATAQRRPSEYDDVPTEDELHGPTALRRVPAKIPLSVYTVAFVELCERFSYYGTQIVYSNFVNHALPLPAPDGPPGSHHNTGAGGGTSQGISGALGQGPQAANGINTFNTFWVYCVPLLGAWVADEHWGRYKTICVSIGIAILGHIILVISAIPPVITNEKACYAVFIIGVIIMGLGTGGFKPNISPLVVEQIDIERAYVKTLPSGERVIVDPIITQSRIYHYFYLFINIGALVGQIGMVYAEKYVGFWLSFLLPTVAFLTTPAIMWWGRKRYQQRPPAGSTVTKAFRVLFYGMKGRWSFNPFTMWKRVHNGSLWEGAMPSNIPPSQRPNWMTFDDAWVLEVRRGFAACAVFAWYPLYWLAYGQLTNNFTAQAGTMKLGGVPNDVVNNLDPLALVIFIPICDSFLYPGLRKMGFQFTAIKKITVGFWTAAAAMIWAAVVQYYIYKTSPCGYDANNCYNDDGSVNPAPINVWAQTGCYVLIAFSEIFASITSLEYAYSKAPKNMRSLVQAVALFTNAISAAIAEALNPLAGDPLLIWNYGVFAVASFIGGCIFIVQFWSLDQEEDQLNLLPEGHVIAQKDIEEVSISEEPAPTTIPEKF</sequence>
<feature type="transmembrane region" description="Helical" evidence="9">
    <location>
        <begin position="571"/>
        <end position="593"/>
    </location>
</feature>
<organism evidence="10 11">
    <name type="scientific">Exophiala bonariae</name>
    <dbReference type="NCBI Taxonomy" id="1690606"/>
    <lineage>
        <taxon>Eukaryota</taxon>
        <taxon>Fungi</taxon>
        <taxon>Dikarya</taxon>
        <taxon>Ascomycota</taxon>
        <taxon>Pezizomycotina</taxon>
        <taxon>Eurotiomycetes</taxon>
        <taxon>Chaetothyriomycetidae</taxon>
        <taxon>Chaetothyriales</taxon>
        <taxon>Herpotrichiellaceae</taxon>
        <taxon>Exophiala</taxon>
    </lineage>
</organism>
<dbReference type="Pfam" id="PF00854">
    <property type="entry name" value="PTR2"/>
    <property type="match status" value="1"/>
</dbReference>
<comment type="subcellular location">
    <subcellularLocation>
        <location evidence="1 7">Membrane</location>
        <topology evidence="1 7">Multi-pass membrane protein</topology>
    </subcellularLocation>
</comment>
<dbReference type="AlphaFoldDB" id="A0AAV9NFJ6"/>
<dbReference type="GO" id="GO:0005886">
    <property type="term" value="C:plasma membrane"/>
    <property type="evidence" value="ECO:0007669"/>
    <property type="project" value="UniProtKB-ARBA"/>
</dbReference>
<feature type="transmembrane region" description="Helical" evidence="9">
    <location>
        <begin position="284"/>
        <end position="304"/>
    </location>
</feature>